<dbReference type="PIRSF" id="PIRSF016578">
    <property type="entry name" value="HsaA"/>
    <property type="match status" value="1"/>
</dbReference>
<evidence type="ECO:0000259" key="7">
    <source>
        <dbReference type="Pfam" id="PF02770"/>
    </source>
</evidence>
<dbReference type="AlphaFoldDB" id="A0A1J5R1H5"/>
<dbReference type="PANTHER" id="PTHR43884">
    <property type="entry name" value="ACYL-COA DEHYDROGENASE"/>
    <property type="match status" value="1"/>
</dbReference>
<keyword evidence="3" id="KW-0285">Flavoprotein</keyword>
<evidence type="ECO:0000256" key="2">
    <source>
        <dbReference type="ARBA" id="ARBA00009347"/>
    </source>
</evidence>
<evidence type="ECO:0000256" key="3">
    <source>
        <dbReference type="ARBA" id="ARBA00022630"/>
    </source>
</evidence>
<evidence type="ECO:0000313" key="9">
    <source>
        <dbReference type="EMBL" id="OIQ85812.1"/>
    </source>
</evidence>
<keyword evidence="4" id="KW-0274">FAD</keyword>
<organism evidence="9">
    <name type="scientific">mine drainage metagenome</name>
    <dbReference type="NCBI Taxonomy" id="410659"/>
    <lineage>
        <taxon>unclassified sequences</taxon>
        <taxon>metagenomes</taxon>
        <taxon>ecological metagenomes</taxon>
    </lineage>
</organism>
<dbReference type="Gene3D" id="2.40.110.10">
    <property type="entry name" value="Butyryl-CoA Dehydrogenase, subunit A, domain 2"/>
    <property type="match status" value="1"/>
</dbReference>
<evidence type="ECO:0000259" key="6">
    <source>
        <dbReference type="Pfam" id="PF00441"/>
    </source>
</evidence>
<evidence type="ECO:0000256" key="5">
    <source>
        <dbReference type="ARBA" id="ARBA00023002"/>
    </source>
</evidence>
<feature type="domain" description="Acyl-CoA oxidase/dehydrogenase middle" evidence="7">
    <location>
        <begin position="122"/>
        <end position="218"/>
    </location>
</feature>
<dbReference type="GO" id="GO:0050660">
    <property type="term" value="F:flavin adenine dinucleotide binding"/>
    <property type="evidence" value="ECO:0007669"/>
    <property type="project" value="InterPro"/>
</dbReference>
<dbReference type="EC" id="1.3.99.-" evidence="9"/>
<dbReference type="InterPro" id="IPR009075">
    <property type="entry name" value="AcylCo_DH/oxidase_C"/>
</dbReference>
<dbReference type="Pfam" id="PF02771">
    <property type="entry name" value="Acyl-CoA_dh_N"/>
    <property type="match status" value="1"/>
</dbReference>
<dbReference type="InterPro" id="IPR046373">
    <property type="entry name" value="Acyl-CoA_Oxase/DH_mid-dom_sf"/>
</dbReference>
<name>A0A1J5R1H5_9ZZZZ</name>
<dbReference type="InterPro" id="IPR009100">
    <property type="entry name" value="AcylCoA_DH/oxidase_NM_dom_sf"/>
</dbReference>
<feature type="domain" description="Acyl-CoA dehydrogenase/oxidase N-terminal" evidence="8">
    <location>
        <begin position="5"/>
        <end position="117"/>
    </location>
</feature>
<dbReference type="FunFam" id="1.10.540.10:FF:000002">
    <property type="entry name" value="Acyl-CoA dehydrogenase FadE19"/>
    <property type="match status" value="1"/>
</dbReference>
<feature type="domain" description="Acyl-CoA dehydrogenase/oxidase C-terminal" evidence="6">
    <location>
        <begin position="247"/>
        <end position="377"/>
    </location>
</feature>
<accession>A0A1J5R1H5</accession>
<dbReference type="InterPro" id="IPR036250">
    <property type="entry name" value="AcylCo_DH-like_C"/>
</dbReference>
<protein>
    <submittedName>
        <fullName evidence="9">Acyl-CoA dehydrogenase</fullName>
        <ecNumber evidence="9">1.3.99.-</ecNumber>
    </submittedName>
</protein>
<evidence type="ECO:0000259" key="8">
    <source>
        <dbReference type="Pfam" id="PF02771"/>
    </source>
</evidence>
<dbReference type="PANTHER" id="PTHR43884:SF12">
    <property type="entry name" value="ISOVALERYL-COA DEHYDROGENASE, MITOCHONDRIAL-RELATED"/>
    <property type="match status" value="1"/>
</dbReference>
<dbReference type="Gene3D" id="1.10.540.10">
    <property type="entry name" value="Acyl-CoA dehydrogenase/oxidase, N-terminal domain"/>
    <property type="match status" value="1"/>
</dbReference>
<evidence type="ECO:0000256" key="1">
    <source>
        <dbReference type="ARBA" id="ARBA00001974"/>
    </source>
</evidence>
<dbReference type="Pfam" id="PF02770">
    <property type="entry name" value="Acyl-CoA_dh_M"/>
    <property type="match status" value="1"/>
</dbReference>
<dbReference type="InterPro" id="IPR037069">
    <property type="entry name" value="AcylCoA_DH/ox_N_sf"/>
</dbReference>
<dbReference type="SUPFAM" id="SSF56645">
    <property type="entry name" value="Acyl-CoA dehydrogenase NM domain-like"/>
    <property type="match status" value="1"/>
</dbReference>
<sequence>MWYLTEDREAVLTTVREFVRTEVAPQAMEIDRTSAFPLALFKRAGELGLLGVTVPEEFGGLGGDQTTHALVLEEIAKSLPVLTVAMGAHSLLAGGLIEMIGTAAQKSRYLAPAAAGDIVLACGSTEAVGGDNQVEFSTRAVLVGDEWVLDGGKVLISNIGVADVYVVVAVTGDHVDPVTKAGLSAFLIPAGTPGLGVGKPEHKLGWHGSATGSLSFSGCRIPKENLLGPLGGCLPAMFVSATAEFLSCGPVSLGIAEGAYELALAYSLDRVQQGESLFDRFQVTRHKLVRMYAEIESLRALVYSTYAERDRGELCLAQGRLLKVKGAEVSEYVAREAIQLFGGVGTVVDTGVERYWRDAKVMAIGGASVEALMDVIAGLIKRRLA</sequence>
<dbReference type="SUPFAM" id="SSF47203">
    <property type="entry name" value="Acyl-CoA dehydrogenase C-terminal domain-like"/>
    <property type="match status" value="1"/>
</dbReference>
<comment type="caution">
    <text evidence="9">The sequence shown here is derived from an EMBL/GenBank/DDBJ whole genome shotgun (WGS) entry which is preliminary data.</text>
</comment>
<comment type="similarity">
    <text evidence="2">Belongs to the acyl-CoA dehydrogenase family.</text>
</comment>
<gene>
    <name evidence="9" type="primary">mmgC_17</name>
    <name evidence="9" type="ORF">GALL_323330</name>
</gene>
<evidence type="ECO:0000256" key="4">
    <source>
        <dbReference type="ARBA" id="ARBA00022827"/>
    </source>
</evidence>
<dbReference type="GO" id="GO:0003995">
    <property type="term" value="F:acyl-CoA dehydrogenase activity"/>
    <property type="evidence" value="ECO:0007669"/>
    <property type="project" value="TreeGrafter"/>
</dbReference>
<dbReference type="InterPro" id="IPR013786">
    <property type="entry name" value="AcylCoA_DH/ox_N"/>
</dbReference>
<dbReference type="EMBL" id="MLJW01000519">
    <property type="protein sequence ID" value="OIQ85812.1"/>
    <property type="molecule type" value="Genomic_DNA"/>
</dbReference>
<dbReference type="InterPro" id="IPR006091">
    <property type="entry name" value="Acyl-CoA_Oxase/DH_mid-dom"/>
</dbReference>
<comment type="cofactor">
    <cofactor evidence="1">
        <name>FAD</name>
        <dbReference type="ChEBI" id="CHEBI:57692"/>
    </cofactor>
</comment>
<dbReference type="Gene3D" id="1.20.140.10">
    <property type="entry name" value="Butyryl-CoA Dehydrogenase, subunit A, domain 3"/>
    <property type="match status" value="1"/>
</dbReference>
<keyword evidence="5 9" id="KW-0560">Oxidoreductase</keyword>
<reference evidence="9" key="1">
    <citation type="submission" date="2016-10" db="EMBL/GenBank/DDBJ databases">
        <title>Sequence of Gallionella enrichment culture.</title>
        <authorList>
            <person name="Poehlein A."/>
            <person name="Muehling M."/>
            <person name="Daniel R."/>
        </authorList>
    </citation>
    <scope>NUCLEOTIDE SEQUENCE</scope>
</reference>
<proteinExistence type="inferred from homology"/>
<dbReference type="Pfam" id="PF00441">
    <property type="entry name" value="Acyl-CoA_dh_1"/>
    <property type="match status" value="1"/>
</dbReference>